<evidence type="ECO:0000313" key="3">
    <source>
        <dbReference type="Proteomes" id="UP001281761"/>
    </source>
</evidence>
<name>A0ABQ9WVP1_9EUKA</name>
<dbReference type="PANTHER" id="PTHR11319">
    <property type="entry name" value="G PROTEIN-COUPLED RECEPTOR-RELATED"/>
    <property type="match status" value="1"/>
</dbReference>
<evidence type="ECO:0000313" key="2">
    <source>
        <dbReference type="EMBL" id="KAK2943559.1"/>
    </source>
</evidence>
<dbReference type="SUPFAM" id="SSF51126">
    <property type="entry name" value="Pectin lyase-like"/>
    <property type="match status" value="1"/>
</dbReference>
<organism evidence="2 3">
    <name type="scientific">Blattamonas nauphoetae</name>
    <dbReference type="NCBI Taxonomy" id="2049346"/>
    <lineage>
        <taxon>Eukaryota</taxon>
        <taxon>Metamonada</taxon>
        <taxon>Preaxostyla</taxon>
        <taxon>Oxymonadida</taxon>
        <taxon>Blattamonas</taxon>
    </lineage>
</organism>
<feature type="chain" id="PRO_5045986383" description="Membrane-associated protein" evidence="1">
    <location>
        <begin position="19"/>
        <end position="3976"/>
    </location>
</feature>
<evidence type="ECO:0000256" key="1">
    <source>
        <dbReference type="SAM" id="SignalP"/>
    </source>
</evidence>
<dbReference type="InterPro" id="IPR011050">
    <property type="entry name" value="Pectin_lyase_fold/virulence"/>
</dbReference>
<dbReference type="PANTHER" id="PTHR11319:SF35">
    <property type="entry name" value="OUTER MEMBRANE PROTEIN PMPC-RELATED"/>
    <property type="match status" value="1"/>
</dbReference>
<feature type="signal peptide" evidence="1">
    <location>
        <begin position="1"/>
        <end position="18"/>
    </location>
</feature>
<keyword evidence="3" id="KW-1185">Reference proteome</keyword>
<proteinExistence type="predicted"/>
<reference evidence="2 3" key="1">
    <citation type="journal article" date="2022" name="bioRxiv">
        <title>Genomics of Preaxostyla Flagellates Illuminates Evolutionary Transitions and the Path Towards Mitochondrial Loss.</title>
        <authorList>
            <person name="Novak L.V.F."/>
            <person name="Treitli S.C."/>
            <person name="Pyrih J."/>
            <person name="Halakuc P."/>
            <person name="Pipaliya S.V."/>
            <person name="Vacek V."/>
            <person name="Brzon O."/>
            <person name="Soukal P."/>
            <person name="Eme L."/>
            <person name="Dacks J.B."/>
            <person name="Karnkowska A."/>
            <person name="Elias M."/>
            <person name="Hampl V."/>
        </authorList>
    </citation>
    <scope>NUCLEOTIDE SEQUENCE [LARGE SCALE GENOMIC DNA]</scope>
    <source>
        <strain evidence="2">NAU3</strain>
        <tissue evidence="2">Gut</tissue>
    </source>
</reference>
<dbReference type="EMBL" id="JARBJD010000339">
    <property type="protein sequence ID" value="KAK2943559.1"/>
    <property type="molecule type" value="Genomic_DNA"/>
</dbReference>
<comment type="caution">
    <text evidence="2">The sequence shown here is derived from an EMBL/GenBank/DDBJ whole genome shotgun (WGS) entry which is preliminary data.</text>
</comment>
<gene>
    <name evidence="2" type="ORF">BLNAU_21521</name>
</gene>
<keyword evidence="1" id="KW-0732">Signal</keyword>
<sequence>MILTRSFFLLSTICGLSTLVCPDLAPFFIQSGSNAHEPDANHESIKLSLENYQSNTVVLESRRIKVFGTEDKLARIFEGNEVKGSLFRLENSTCSFSFFSFEPLTSHVIRTSHHSSCEVISSKITVCETTSPFECLDSSLFVVHTEFVFNAESNVAPSLTTTDTFSSKVSFSHCEIGNVVVGSESSLMASTLVQHTLMDSCVLQNVTHINRYRRSCGVKEPFNVSLTNSRWIDCSNGFYGSIVRDVEDQTTFRAVNNTFLRGVTNGETTGGYFYTTQIVDSDHTYISCTFTSCAAFDSAGGAIRCRGIASLTVIKCEFYYNKCNASAYDENKIKAVGGAIHFHGGSNGALHINASRFDHNTANLGGAVSTQFAASFNFQLSNITNGTCFKFTKPQTSFGGGLMVAYLPYNSIVSNLRFDGCNTEGSGGAIDYSNMTGSITFSNLFIANSQTRRGNVVFSDVQNPSSKIQFFSCIFFNNNSTQQNAESKFYPNDIRLDRVEPWISLLQSSSTFVNCFSSSKAPKIAMADGSALIYTFEYSSASDKRLLDIHLPSPAVIVNGQTGSDTSTCGTDYSNKCRTIAHAGMNRVDSSGGKVLIEAGRFTETVAFDLYSKQMTFTSFGDIHPIISYSGGSTAFITKGTGIAHFEYLSFVPSSSSNVINQYANGGLEITDCSFIASDEASVEMQMSAVKMTDGYMQLTRVSFVGLRLKGGSCVECVGSITGLNISQSEFVSIGGTSPAMIVYKRSNTLSGKVTLDGTRMIAGRGEKVGGILVSNAYTVSLTDVKMANLESDEQEAAIDISGCNALTLSSLLFERCIGKSASDIFVTSSTWSYYSSPLYQSFSTSSYPTSSINGVASDKWLTRTSLAVDGVSGSDKEFCWNDYYGCRSISSLVSRIGHGVEWNTTLKQQTVGDSAISISDNLQLTVKGTSQAWSILSHNGLVSSPLLSVTSGSLSMSQLKLSTSNSYATRTSSFFVMTGGSLSLTSVTFPSLSFSNSGSMLQVSGTGSLSVSSVTFSGCSTDGVGSVLHSTSSGTISLNALSLSGNKCGSFKKGRSIAIESTTPIDPSNVVMTNVKITSEGNTGDHEVFLKGPSLPLTVTSSNFGLTLGSQAQQTVVKMKQFFGEDTSDSSMSGPLSYLLYRHSTGPVSVDASFWDHGFCGLSTLPCKSIEMAHSKLNETDQIVDFVTDVTMTGTIVSKSSGSIIKSSSGKKMTAESTCQFVIGTGKLRLESLTLELPSVLSQALFVVSGGTLDVKSTVTLTNPTTTSHTTSLLSVNGGTVALDGTKLTTTQKLTLASSALIVQTKGSLTMSSMNIENVSRTTGDGSVISASLTLDTDSLSIVSTTFKLCSCSAGNGGALFVSLSTSAVFSITGSSSFTSCTASGKGSKLYLSRPNLVSFVSTGNLDSIKPTLSTKAAADSILNEFYGFESSSSEGSLLLYWYPFSTLDTTMHVHSSGHAHSLCGKEALPCQTLPVSLSKIQSATTLMIDTSIELSSKLTSLASEWTLSSSGSFKVTVTSEGQIEVKDDQSNLTVSSLSLDVGTLTSARTTELVSVSAGLLVLSSCTVFSSTSNLPVSFIALSGGVVSMTSTTLNIPTIRSKPVVSVMGGKLTVDSLSLFVNLDTVTHEASLVSIGGGDVVLDGTSLTTSKSMTFTSSALIVQTKGSLTMSSMNIENVSRTTGDGSVISASLTLDTDSLSIVSTTFKLCSCSAGNGGALFVSLSTSAVFSITGSSSFTSCTASGKGSKLYLSRPNLVSFVSAGNLDSIKPTLSTKAAADSILNEFYGFESSSSEGSLLLYWYPFSTLDTTMHVHSSGHTHSLCGKEALPCQTLPDSLSKIQSATTLMIDTSIELSSKLTSLARALTLTKSGSAFLTIFASGLLEVSSTKSVLTLSSLSLEVGTLTVGRTSELITVSAGSLVVSLCTIFAVTPSLCVSFVSLSNGEVSFPDSAMTIPTLTSKPFVSVSGGTLNMDSSTSLVNSDTAAHEASLLSVSGGTVVLDEATLTTTKKLTLASSALITQSKGSLTLKDMVVDNITRQAGDGSVVSATLSTNTDTLSIVSTTFKSCSCSAGNGGALFVDLSASTSTSILFSSLAFGSGSDCNTAILGTNVFVKSSDLNRDCAGVLIGLKPTLSGSLLTTAEKNEYFGSETSPESLLFFWYPHIASSGAVHVHSSGEDHVNCGLVELACATLSHSLDSLKTTRAITLDSSLSLPSSLPPLTSSLSLNSVVAGSPQTLSAGSGVCFTVTSGTLKLESLILTLPVLSTSLFNVKGGIVEFDSTCTLVNPSSTMHTSSLFSLSSGTLKLDTTSLHFSNRFVSSQPLFSQTGGSLAVSGISIENVTRSSGDGSVISSSISSGSLSITSCSFSSCVCSSGNGGVMNVVLSGTATFTVTGSTTFSSCSASGNGNFVHLTCSDLVSFLKGNSPTGPLAAIRPTTTSGVAFSSEVQKQFWGSDTKGGSLSSGSLLFYWYPHTTGPVRVAQTGTNHIHCGEAELPCSSVSFGHDRLKESGKEVILSSAASLSTSLKPIFAAETITSLSTAQTVTLSSEGQIKTDTANTQLTLKTLEFALETSQARTLSVLSVSAGSLIVSGCTFGSSASTTSLTSSLVSVSGGTFQMIDNSMIQNMTSAHPILSLVGGTTRLVSSTIRSITLTSCAAIVVNDGNLGVEDSSFSLISNSEGDGSVLRAVVSTGQTVSIVSGTISDCWTKGNGGAVHVTLVGTGRLEMKGTSGIEFERCSAMVDSSKAVNSTGLGQCVFISAEVTSKLVLDSISFPTVSDTNPAPFLFVSSPSLNSVVTTSSFAFLSPFEFSTDDLKLYSGHDGGIQSVTHPLITFLLDLSKSYVGAAGNDSLACGVSLVPCETVTRATERLVSEGSTKMEIIIVDSGILNSTLAIDGISLLVTSADKKVVNVDGGLFDVSTKATDASSLTMRNLKLCWNGKGSQLLEVSKGTTKMAACSLSMVASSGELFSCVLVKVGGGVLVIEDLTFSGEDNWIGTFVLTSGGSTTLDGLTISNGKLLSSPISGTGSVTLVSSSMKSLDGSKSSDFSALRLTLATGMSLSIGGESKPVSFVSCSSKGNGGALNVVVQSTAVLTISHTSFTSCSSAENGGALAVSLSTSAVFSITATSSFTSCTASGKGSKLYLSRPDLLSFVSAGNLDSIKPALSTKATADGILNEFYGFESSSSEGSLLLYWYPFSSDDTTMHVHSSGHAHSLCGKEALPSKTLPDSLSKIQSASTIMIDTNIELSTKLTSIPRSLILTKSGSAVLSLTEAGQLEICNSGSALTLSSLSLEVGTLTVDRTSELITVSAGSLVVSSCTIFAVTPSLCVSFVSLSNGEVSFPDSAMTIPTLTSKSFVSVSGGTLNVDSSTSFVNLDTATHQASLLSVVGGTVVLDGASLTTSQSMTFDSSSLIGQTKGSLTLKDMKIENITRQTGDGSMTSATLATGTDKLSIESSNITSCSSSDGNGGALAVKITSGSLSLNKCRFESCSSEMDGGAVWLDLSKMPTLSQYSLLNIQFGTESSANEASGKGDCVFVEGEDLRRVIVGSIWRGSFETVGEDDLWGRDQSTSGISLLSLLQSQVIGVGEGGRDDAAGTIDAPFNTLHRCFVETEQSDGSFAVVVVERTRIGESCWLVDQPGWTMSVSGGGGGSGSGGSSQSEVLCRVTDEEKQPGTASSSPPHAMVTLSGQTLSFFDILFSSFSAPRSMGFVFSLLVSSHLTLSSCSLSSSSPVAVSLVSVSGSSSFSADNLSIRDVSFVGKAGLMKFVEASRIGLTSCSFSSISLEGGALMWGTTRGGMVVTNTEFSNCNGKEFGSVIRIQIVGITTSITSSHFTSCSTEVRMGEKGGRDVVGGGCVVVEMMKRTSLTRHLPSSCVDFSLSSFTDCTLTNTDTSSSPSSLSSFVGGSGFLIFGNENSDCVILQKMKLSRCLCAGFGKMNGFDGGVVVGRRHAIFTDRRDSWVGGCRMGSIQVR</sequence>
<evidence type="ECO:0008006" key="4">
    <source>
        <dbReference type="Google" id="ProtNLM"/>
    </source>
</evidence>
<accession>A0ABQ9WVP1</accession>
<protein>
    <recommendedName>
        <fullName evidence="4">Membrane-associated protein</fullName>
    </recommendedName>
</protein>
<dbReference type="Proteomes" id="UP001281761">
    <property type="component" value="Unassembled WGS sequence"/>
</dbReference>